<keyword evidence="1" id="KW-0732">Signal</keyword>
<protein>
    <submittedName>
        <fullName evidence="2">COMM domain-containing protein</fullName>
    </submittedName>
</protein>
<gene>
    <name evidence="2" type="ORF">BLA29_000212</name>
</gene>
<name>A0A1Y3AVX2_EURMA</name>
<dbReference type="OrthoDB" id="284322at2759"/>
<dbReference type="InterPro" id="IPR047155">
    <property type="entry name" value="COMMD4/6/7/8"/>
</dbReference>
<keyword evidence="3" id="KW-1185">Reference proteome</keyword>
<dbReference type="AlphaFoldDB" id="A0A1Y3AVX2"/>
<sequence length="381" mass="42969">MNRIYLFCSLLTIVLMMTESFVWSTVIYTKYPDLCGQNISLSEPNIVFKIDFNVDKKLIPDGDCTTIITWTGSSDIHLIPKVIETNAMINNHTIHDGSNDSQKIVLDIIETPGRIFQLKIYGSKEFYLAMVPACTVVDDVCSNDYLYCGSQYCIHGDLIRQENQRNAGRLIGGSNLKPKLYGTKFKFCGDNDCPDWILAQINVCSKLTSIKLKLILKEVMQHILSGKLNLPNVCKLTTDAKLSEEETKAILAALNFIILSSIKYETNSDTLSNELQQLGLPREHSVTLSKAYADKFNEIKQMLREQSLRVDPMLECSYEIVSKCNDEAMSVHCPALFLSIRTNPTTTTNETTTFHVIPEKLTCLIGDLKEVEKMMNEESTD</sequence>
<comment type="caution">
    <text evidence="2">The sequence shown here is derived from an EMBL/GenBank/DDBJ whole genome shotgun (WGS) entry which is preliminary data.</text>
</comment>
<evidence type="ECO:0000313" key="3">
    <source>
        <dbReference type="Proteomes" id="UP000194236"/>
    </source>
</evidence>
<dbReference type="Proteomes" id="UP000194236">
    <property type="component" value="Unassembled WGS sequence"/>
</dbReference>
<dbReference type="PANTHER" id="PTHR16231:SF4">
    <property type="entry name" value="COMM DOMAIN-CONTAINING PROTEIN 4"/>
    <property type="match status" value="1"/>
</dbReference>
<evidence type="ECO:0000313" key="2">
    <source>
        <dbReference type="EMBL" id="OTF71958.1"/>
    </source>
</evidence>
<dbReference type="EMBL" id="MUJZ01058507">
    <property type="protein sequence ID" value="OTF71958.1"/>
    <property type="molecule type" value="Genomic_DNA"/>
</dbReference>
<accession>A0A1Y3AVX2</accession>
<dbReference type="PANTHER" id="PTHR16231">
    <property type="entry name" value="COMM DOMAIN-CONTAINING PROTEIN 4-8 FAMILY MEMBER"/>
    <property type="match status" value="1"/>
</dbReference>
<dbReference type="Pfam" id="PF21672">
    <property type="entry name" value="COMM_HN"/>
    <property type="match status" value="1"/>
</dbReference>
<reference evidence="2 3" key="1">
    <citation type="submission" date="2017-03" db="EMBL/GenBank/DDBJ databases">
        <title>Genome Survey of Euroglyphus maynei.</title>
        <authorList>
            <person name="Arlian L.G."/>
            <person name="Morgan M.S."/>
            <person name="Rider S.D."/>
        </authorList>
    </citation>
    <scope>NUCLEOTIDE SEQUENCE [LARGE SCALE GENOMIC DNA]</scope>
    <source>
        <strain evidence="2">Arlian Lab</strain>
        <tissue evidence="2">Whole body</tissue>
    </source>
</reference>
<feature type="chain" id="PRO_5012079159" evidence="1">
    <location>
        <begin position="25"/>
        <end position="381"/>
    </location>
</feature>
<proteinExistence type="predicted"/>
<organism evidence="2 3">
    <name type="scientific">Euroglyphus maynei</name>
    <name type="common">Mayne's house dust mite</name>
    <dbReference type="NCBI Taxonomy" id="6958"/>
    <lineage>
        <taxon>Eukaryota</taxon>
        <taxon>Metazoa</taxon>
        <taxon>Ecdysozoa</taxon>
        <taxon>Arthropoda</taxon>
        <taxon>Chelicerata</taxon>
        <taxon>Arachnida</taxon>
        <taxon>Acari</taxon>
        <taxon>Acariformes</taxon>
        <taxon>Sarcoptiformes</taxon>
        <taxon>Astigmata</taxon>
        <taxon>Psoroptidia</taxon>
        <taxon>Analgoidea</taxon>
        <taxon>Pyroglyphidae</taxon>
        <taxon>Pyroglyphinae</taxon>
        <taxon>Euroglyphus</taxon>
    </lineage>
</organism>
<evidence type="ECO:0000256" key="1">
    <source>
        <dbReference type="SAM" id="SignalP"/>
    </source>
</evidence>
<feature type="signal peptide" evidence="1">
    <location>
        <begin position="1"/>
        <end position="24"/>
    </location>
</feature>